<evidence type="ECO:0000256" key="4">
    <source>
        <dbReference type="RuleBase" id="RU362057"/>
    </source>
</evidence>
<dbReference type="SUPFAM" id="SSF53756">
    <property type="entry name" value="UDP-Glycosyltransferase/glycogen phosphorylase"/>
    <property type="match status" value="1"/>
</dbReference>
<dbReference type="PANTHER" id="PTHR48047:SF43">
    <property type="entry name" value="OS09G0379400 PROTEIN"/>
    <property type="match status" value="1"/>
</dbReference>
<reference evidence="5 6" key="1">
    <citation type="journal article" date="2019" name="Sci. Rep.">
        <title>A high-quality genome of Eragrostis curvula grass provides insights into Poaceae evolution and supports new strategies to enhance forage quality.</title>
        <authorList>
            <person name="Carballo J."/>
            <person name="Santos B.A.C.M."/>
            <person name="Zappacosta D."/>
            <person name="Garbus I."/>
            <person name="Selva J.P."/>
            <person name="Gallo C.A."/>
            <person name="Diaz A."/>
            <person name="Albertini E."/>
            <person name="Caccamo M."/>
            <person name="Echenique V."/>
        </authorList>
    </citation>
    <scope>NUCLEOTIDE SEQUENCE [LARGE SCALE GENOMIC DNA]</scope>
    <source>
        <strain evidence="6">cv. Victoria</strain>
        <tissue evidence="5">Leaf</tissue>
    </source>
</reference>
<feature type="non-terminal residue" evidence="5">
    <location>
        <position position="1"/>
    </location>
</feature>
<dbReference type="Gramene" id="TVU09384">
    <property type="protein sequence ID" value="TVU09384"/>
    <property type="gene ID" value="EJB05_42855"/>
</dbReference>
<dbReference type="PANTHER" id="PTHR48047">
    <property type="entry name" value="GLYCOSYLTRANSFERASE"/>
    <property type="match status" value="1"/>
</dbReference>
<keyword evidence="2 3" id="KW-0808">Transferase</keyword>
<organism evidence="5 6">
    <name type="scientific">Eragrostis curvula</name>
    <name type="common">weeping love grass</name>
    <dbReference type="NCBI Taxonomy" id="38414"/>
    <lineage>
        <taxon>Eukaryota</taxon>
        <taxon>Viridiplantae</taxon>
        <taxon>Streptophyta</taxon>
        <taxon>Embryophyta</taxon>
        <taxon>Tracheophyta</taxon>
        <taxon>Spermatophyta</taxon>
        <taxon>Magnoliopsida</taxon>
        <taxon>Liliopsida</taxon>
        <taxon>Poales</taxon>
        <taxon>Poaceae</taxon>
        <taxon>PACMAD clade</taxon>
        <taxon>Chloridoideae</taxon>
        <taxon>Eragrostideae</taxon>
        <taxon>Eragrostidinae</taxon>
        <taxon>Eragrostis</taxon>
    </lineage>
</organism>
<keyword evidence="6" id="KW-1185">Reference proteome</keyword>
<dbReference type="InterPro" id="IPR035595">
    <property type="entry name" value="UDP_glycos_trans_CS"/>
</dbReference>
<protein>
    <recommendedName>
        <fullName evidence="4">Glycosyltransferase</fullName>
        <ecNumber evidence="4">2.4.1.-</ecNumber>
    </recommendedName>
</protein>
<dbReference type="Proteomes" id="UP000324897">
    <property type="component" value="Chromosome 3"/>
</dbReference>
<gene>
    <name evidence="5" type="ORF">EJB05_42855</name>
</gene>
<dbReference type="EMBL" id="RWGY01000039">
    <property type="protein sequence ID" value="TVU09384.1"/>
    <property type="molecule type" value="Genomic_DNA"/>
</dbReference>
<evidence type="ECO:0000313" key="5">
    <source>
        <dbReference type="EMBL" id="TVU09384.1"/>
    </source>
</evidence>
<comment type="similarity">
    <text evidence="1 3">Belongs to the UDP-glycosyltransferase family.</text>
</comment>
<name>A0A5J9TDJ6_9POAL</name>
<dbReference type="InterPro" id="IPR002213">
    <property type="entry name" value="UDP_glucos_trans"/>
</dbReference>
<comment type="caution">
    <text evidence="5">The sequence shown here is derived from an EMBL/GenBank/DDBJ whole genome shotgun (WGS) entry which is preliminary data.</text>
</comment>
<dbReference type="AlphaFoldDB" id="A0A5J9TDJ6"/>
<proteinExistence type="inferred from homology"/>
<dbReference type="CDD" id="cd03784">
    <property type="entry name" value="GT1_Gtf-like"/>
    <property type="match status" value="1"/>
</dbReference>
<dbReference type="EC" id="2.4.1.-" evidence="4"/>
<dbReference type="OrthoDB" id="5835829at2759"/>
<evidence type="ECO:0000256" key="3">
    <source>
        <dbReference type="RuleBase" id="RU003718"/>
    </source>
</evidence>
<accession>A0A5J9TDJ6</accession>
<evidence type="ECO:0000256" key="1">
    <source>
        <dbReference type="ARBA" id="ARBA00009995"/>
    </source>
</evidence>
<dbReference type="FunFam" id="3.40.50.2000:FF:000107">
    <property type="entry name" value="Glycosyltransferase"/>
    <property type="match status" value="1"/>
</dbReference>
<evidence type="ECO:0000313" key="6">
    <source>
        <dbReference type="Proteomes" id="UP000324897"/>
    </source>
</evidence>
<evidence type="ECO:0000256" key="2">
    <source>
        <dbReference type="ARBA" id="ARBA00022679"/>
    </source>
</evidence>
<dbReference type="PROSITE" id="PS00375">
    <property type="entry name" value="UDPGT"/>
    <property type="match status" value="1"/>
</dbReference>
<sequence>MAYAAAASSPRQADDAQQAQLPHVVIFPFMAKGHTIPLIQLAHLLRHRQLATVSFLTTPGNAAFVRAALSGADDVSVVELPFTDHAIPGAPPAVECVEALDSLSSLPAFVEAVSALRPRFEQALAAMRPTASVVVTDPFLYWAHAAAAGLGVRTLSFFVTSMFAYVIREVCVSDNPAAVLSSGGAVFTVPQFPHIRLALADMPVPYDDPTLPGRNREMESKVGKAIADSQGFIVNTFDAMESQYIEHWNRHVGPRAWPVGPLCLTRSTPPSAHGGTPAWMRWLDEKAAAGRAVLYVAFGTLMALPEAQLRALADGLEQSGLDFLWVVRPMDVVLPSGFVERVRGRAMVVREWVDQWAILGHECVKGFFSHCGWNSTLESISAGVPLATWPISAEQPLNAKLIAEELGIGLKVSARNVAGGLVSSKEIAAVVRELIAGEKGEETARNAAAMAAKAREAVAEGGSSWKALQELINGLNRPGDDASMEV</sequence>
<dbReference type="Gene3D" id="3.40.50.2000">
    <property type="entry name" value="Glycogen Phosphorylase B"/>
    <property type="match status" value="2"/>
</dbReference>
<dbReference type="Pfam" id="PF00201">
    <property type="entry name" value="UDPGT"/>
    <property type="match status" value="1"/>
</dbReference>
<keyword evidence="3" id="KW-0328">Glycosyltransferase</keyword>
<dbReference type="GO" id="GO:0035251">
    <property type="term" value="F:UDP-glucosyltransferase activity"/>
    <property type="evidence" value="ECO:0007669"/>
    <property type="project" value="TreeGrafter"/>
</dbReference>